<proteinExistence type="predicted"/>
<protein>
    <submittedName>
        <fullName evidence="1">Uncharacterized protein</fullName>
    </submittedName>
</protein>
<dbReference type="SUPFAM" id="SSF53098">
    <property type="entry name" value="Ribonuclease H-like"/>
    <property type="match status" value="1"/>
</dbReference>
<evidence type="ECO:0000313" key="1">
    <source>
        <dbReference type="EMBL" id="WMV50209.1"/>
    </source>
</evidence>
<accession>A0AAF0ZVA5</accession>
<dbReference type="PANTHER" id="PTHR45835">
    <property type="entry name" value="YALI0A06105P"/>
    <property type="match status" value="1"/>
</dbReference>
<dbReference type="EMBL" id="CP133621">
    <property type="protein sequence ID" value="WMV50209.1"/>
    <property type="molecule type" value="Genomic_DNA"/>
</dbReference>
<gene>
    <name evidence="1" type="ORF">MTR67_043594</name>
</gene>
<evidence type="ECO:0000313" key="2">
    <source>
        <dbReference type="Proteomes" id="UP001234989"/>
    </source>
</evidence>
<keyword evidence="2" id="KW-1185">Reference proteome</keyword>
<dbReference type="PANTHER" id="PTHR45835:SF91">
    <property type="entry name" value="RETROTRANSPOSON, TY3-GYPSY SUBCLASS-LIKE PROTEIN"/>
    <property type="match status" value="1"/>
</dbReference>
<organism evidence="1 2">
    <name type="scientific">Solanum verrucosum</name>
    <dbReference type="NCBI Taxonomy" id="315347"/>
    <lineage>
        <taxon>Eukaryota</taxon>
        <taxon>Viridiplantae</taxon>
        <taxon>Streptophyta</taxon>
        <taxon>Embryophyta</taxon>
        <taxon>Tracheophyta</taxon>
        <taxon>Spermatophyta</taxon>
        <taxon>Magnoliopsida</taxon>
        <taxon>eudicotyledons</taxon>
        <taxon>Gunneridae</taxon>
        <taxon>Pentapetalae</taxon>
        <taxon>asterids</taxon>
        <taxon>lamiids</taxon>
        <taxon>Solanales</taxon>
        <taxon>Solanaceae</taxon>
        <taxon>Solanoideae</taxon>
        <taxon>Solaneae</taxon>
        <taxon>Solanum</taxon>
    </lineage>
</organism>
<name>A0AAF0ZVA5_SOLVR</name>
<dbReference type="AlphaFoldDB" id="A0AAF0ZVA5"/>
<dbReference type="InterPro" id="IPR012337">
    <property type="entry name" value="RNaseH-like_sf"/>
</dbReference>
<dbReference type="Proteomes" id="UP001234989">
    <property type="component" value="Chromosome 10"/>
</dbReference>
<reference evidence="1" key="1">
    <citation type="submission" date="2023-08" db="EMBL/GenBank/DDBJ databases">
        <title>A de novo genome assembly of Solanum verrucosum Schlechtendal, a Mexican diploid species geographically isolated from the other diploid A-genome species in potato relatives.</title>
        <authorList>
            <person name="Hosaka K."/>
        </authorList>
    </citation>
    <scope>NUCLEOTIDE SEQUENCE</scope>
    <source>
        <tissue evidence="1">Young leaves</tissue>
    </source>
</reference>
<sequence>MSVLYHPRKENVVVDALSGLSTGSVAHIEEEKKELVRDVHRLVRLGVQLVDSTKGGFMVHNGSESCFVVDVNQSKDTAGFVAKCLNCQQVKVEHQKLGGFSQDISIPTWKWEYSNMDFIVGLPRTRQQHYSIWVIVDRMTKLAHFLRIKVSYSMEDYS</sequence>